<accession>A0A371F1S1</accession>
<dbReference type="AlphaFoldDB" id="A0A371F1S1"/>
<sequence length="217" mass="24552">MLKELAMPDVLYQPWCIQSTQSPEGISCGLFHDEAVGDTEGLHQDEGVPFFLKRSYKRLAILTAGYVQHLGRYEVHVLGERPKLRPSKRKFVESSNIQERRCTSIGKDSINYVPHVRTIILVNRLMMMDKNMIDVASDGALMDKIPTAVIHLILNMTSNMQQFGTKGGITSRVVNEVGTINNLRLENQLIELTSLVRLVIGNVRLVIKTVRLKKIRI</sequence>
<reference evidence="1" key="1">
    <citation type="submission" date="2018-05" db="EMBL/GenBank/DDBJ databases">
        <title>Draft genome of Mucuna pruriens seed.</title>
        <authorList>
            <person name="Nnadi N.E."/>
            <person name="Vos R."/>
            <person name="Hasami M.H."/>
            <person name="Devisetty U.K."/>
            <person name="Aguiy J.C."/>
        </authorList>
    </citation>
    <scope>NUCLEOTIDE SEQUENCE [LARGE SCALE GENOMIC DNA]</scope>
    <source>
        <strain evidence="1">JCA_2017</strain>
    </source>
</reference>
<evidence type="ECO:0000313" key="2">
    <source>
        <dbReference type="Proteomes" id="UP000257109"/>
    </source>
</evidence>
<comment type="caution">
    <text evidence="1">The sequence shown here is derived from an EMBL/GenBank/DDBJ whole genome shotgun (WGS) entry which is preliminary data.</text>
</comment>
<dbReference type="EMBL" id="QJKJ01010995">
    <property type="protein sequence ID" value="RDX72238.1"/>
    <property type="molecule type" value="Genomic_DNA"/>
</dbReference>
<organism evidence="1 2">
    <name type="scientific">Mucuna pruriens</name>
    <name type="common">Velvet bean</name>
    <name type="synonym">Dolichos pruriens</name>
    <dbReference type="NCBI Taxonomy" id="157652"/>
    <lineage>
        <taxon>Eukaryota</taxon>
        <taxon>Viridiplantae</taxon>
        <taxon>Streptophyta</taxon>
        <taxon>Embryophyta</taxon>
        <taxon>Tracheophyta</taxon>
        <taxon>Spermatophyta</taxon>
        <taxon>Magnoliopsida</taxon>
        <taxon>eudicotyledons</taxon>
        <taxon>Gunneridae</taxon>
        <taxon>Pentapetalae</taxon>
        <taxon>rosids</taxon>
        <taxon>fabids</taxon>
        <taxon>Fabales</taxon>
        <taxon>Fabaceae</taxon>
        <taxon>Papilionoideae</taxon>
        <taxon>50 kb inversion clade</taxon>
        <taxon>NPAAA clade</taxon>
        <taxon>indigoferoid/millettioid clade</taxon>
        <taxon>Phaseoleae</taxon>
        <taxon>Mucuna</taxon>
    </lineage>
</organism>
<name>A0A371F1S1_MUCPR</name>
<proteinExistence type="predicted"/>
<gene>
    <name evidence="1" type="ORF">CR513_48304</name>
</gene>
<dbReference type="Proteomes" id="UP000257109">
    <property type="component" value="Unassembled WGS sequence"/>
</dbReference>
<feature type="non-terminal residue" evidence="1">
    <location>
        <position position="217"/>
    </location>
</feature>
<evidence type="ECO:0000313" key="1">
    <source>
        <dbReference type="EMBL" id="RDX72238.1"/>
    </source>
</evidence>
<keyword evidence="2" id="KW-1185">Reference proteome</keyword>
<feature type="non-terminal residue" evidence="1">
    <location>
        <position position="1"/>
    </location>
</feature>
<protein>
    <submittedName>
        <fullName evidence="1">Uncharacterized protein</fullName>
    </submittedName>
</protein>